<feature type="active site" description="Proton acceptor" evidence="5">
    <location>
        <position position="138"/>
    </location>
</feature>
<dbReference type="PANTHER" id="PTHR10625">
    <property type="entry name" value="HISTONE DEACETYLASE HDAC1-RELATED"/>
    <property type="match status" value="1"/>
</dbReference>
<dbReference type="PRINTS" id="PR01270">
    <property type="entry name" value="HDASUPER"/>
</dbReference>
<feature type="compositionally biased region" description="Basic and acidic residues" evidence="8">
    <location>
        <begin position="416"/>
        <end position="438"/>
    </location>
</feature>
<dbReference type="FunFam" id="3.40.800.20:FF:000008">
    <property type="entry name" value="Histone deacetylase"/>
    <property type="match status" value="1"/>
</dbReference>
<evidence type="ECO:0000256" key="4">
    <source>
        <dbReference type="PIRNR" id="PIRNR037913"/>
    </source>
</evidence>
<dbReference type="STRING" id="5722.A2FDZ0"/>
<feature type="binding site" evidence="7">
    <location>
        <position position="262"/>
    </location>
    <ligand>
        <name>a divalent metal cation</name>
        <dbReference type="ChEBI" id="CHEBI:60240"/>
    </ligand>
</feature>
<dbReference type="GO" id="GO:0000118">
    <property type="term" value="C:histone deacetylase complex"/>
    <property type="evidence" value="ECO:0000318"/>
    <property type="project" value="GO_Central"/>
</dbReference>
<dbReference type="eggNOG" id="KOG1342">
    <property type="taxonomic scope" value="Eukaryota"/>
</dbReference>
<gene>
    <name evidence="10" type="ORF">TVAG_390760</name>
</gene>
<name>A2FDZ0_TRIV3</name>
<keyword evidence="4" id="KW-0805">Transcription regulation</keyword>
<dbReference type="GO" id="GO:0141221">
    <property type="term" value="F:histone deacetylase activity, hydrolytic mechanism"/>
    <property type="evidence" value="ECO:0007669"/>
    <property type="project" value="UniProtKB-EC"/>
</dbReference>
<dbReference type="EC" id="3.5.1.98" evidence="1 4"/>
<dbReference type="InterPro" id="IPR003084">
    <property type="entry name" value="HDAC_I/II"/>
</dbReference>
<dbReference type="InterPro" id="IPR000286">
    <property type="entry name" value="HDACs"/>
</dbReference>
<dbReference type="InterPro" id="IPR023801">
    <property type="entry name" value="His_deacetylse_dom"/>
</dbReference>
<sequence length="453" mass="52126">MSIPKRRIAYFYDEDIGNYYYTHSHPMKPVRVRMTHSLVLGYKLHEHMDVFHPRRASPEEMMRFHTPGYIKFLQTATPSNTNPKSEDAVHYNIGFDCPVFDNIFEFCQISAGGSISAAQRLNYNLADVAINWAGGLHHARRDQASGFCYIADCVLGIMELLKYHPRVMYIDIDIHHGDGVEEAFYNTDRVLTVSFHKYGKEFFPESGHISDVGINSGKYYAVNVPLRDGMTDEAYHYLFKPIIRNLIHFYQPGAIFLQCGADSLVGDLLGYFNLSTYGHGECVKFVQSFGIPLLVAGGGGYIKQSVARCWTYETSLIVNQDIPDELPENDYLEYFQPSYKLHLHPDKKKNLNSEEFLHNIYVHVMENVRHLAAAPSVQMTELPPRAAMSRPIKVHEETSNFCKRLFMKFQTEDDIQEQKEQEEAQRMDDEEYAEKMSHEPNPNIPVKEPLPEM</sequence>
<feature type="domain" description="Histone deacetylase" evidence="9">
    <location>
        <begin position="25"/>
        <end position="315"/>
    </location>
</feature>
<dbReference type="KEGG" id="tva:4754646"/>
<comment type="subcellular location">
    <subcellularLocation>
        <location evidence="4">Nucleus</location>
    </subcellularLocation>
</comment>
<accession>A2FDZ0</accession>
<dbReference type="Pfam" id="PF00850">
    <property type="entry name" value="Hist_deacetyl"/>
    <property type="match status" value="1"/>
</dbReference>
<evidence type="ECO:0000259" key="9">
    <source>
        <dbReference type="Pfam" id="PF00850"/>
    </source>
</evidence>
<dbReference type="InterPro" id="IPR037138">
    <property type="entry name" value="His_deacetylse_dom_sf"/>
</dbReference>
<evidence type="ECO:0000256" key="3">
    <source>
        <dbReference type="ARBA" id="ARBA00022853"/>
    </source>
</evidence>
<evidence type="ECO:0000256" key="6">
    <source>
        <dbReference type="PIRSR" id="PIRSR037913-2"/>
    </source>
</evidence>
<dbReference type="GO" id="GO:0040029">
    <property type="term" value="P:epigenetic regulation of gene expression"/>
    <property type="evidence" value="ECO:0000318"/>
    <property type="project" value="GO_Central"/>
</dbReference>
<dbReference type="PRINTS" id="PR01271">
    <property type="entry name" value="HISDACETLASE"/>
</dbReference>
<dbReference type="InterPro" id="IPR023696">
    <property type="entry name" value="Ureohydrolase_dom_sf"/>
</dbReference>
<reference evidence="10" key="1">
    <citation type="submission" date="2006-10" db="EMBL/GenBank/DDBJ databases">
        <authorList>
            <person name="Amadeo P."/>
            <person name="Zhao Q."/>
            <person name="Wortman J."/>
            <person name="Fraser-Liggett C."/>
            <person name="Carlton J."/>
        </authorList>
    </citation>
    <scope>NUCLEOTIDE SEQUENCE</scope>
    <source>
        <strain evidence="10">G3</strain>
    </source>
</reference>
<evidence type="ECO:0000256" key="7">
    <source>
        <dbReference type="PIRSR" id="PIRSR037913-3"/>
    </source>
</evidence>
<keyword evidence="4" id="KW-0804">Transcription</keyword>
<feature type="binding site" evidence="7">
    <location>
        <position position="175"/>
    </location>
    <ligand>
        <name>a divalent metal cation</name>
        <dbReference type="ChEBI" id="CHEBI:60240"/>
    </ligand>
</feature>
<evidence type="ECO:0000313" key="10">
    <source>
        <dbReference type="EMBL" id="EAX96869.1"/>
    </source>
</evidence>
<feature type="binding site" evidence="7">
    <location>
        <position position="173"/>
    </location>
    <ligand>
        <name>a divalent metal cation</name>
        <dbReference type="ChEBI" id="CHEBI:60240"/>
    </ligand>
</feature>
<dbReference type="VEuPathDB" id="TrichDB:TVAG_390760"/>
<keyword evidence="3 4" id="KW-0156">Chromatin regulator</keyword>
<evidence type="ECO:0000256" key="1">
    <source>
        <dbReference type="ARBA" id="ARBA00012111"/>
    </source>
</evidence>
<keyword evidence="4" id="KW-0539">Nucleus</keyword>
<keyword evidence="7" id="KW-0479">Metal-binding</keyword>
<dbReference type="OrthoDB" id="1918432at2759"/>
<dbReference type="GO" id="GO:0046872">
    <property type="term" value="F:metal ion binding"/>
    <property type="evidence" value="ECO:0007669"/>
    <property type="project" value="UniProtKB-KW"/>
</dbReference>
<dbReference type="GO" id="GO:0004407">
    <property type="term" value="F:histone deacetylase activity"/>
    <property type="evidence" value="ECO:0000318"/>
    <property type="project" value="GO_Central"/>
</dbReference>
<dbReference type="EMBL" id="DS113740">
    <property type="protein sequence ID" value="EAX96869.1"/>
    <property type="molecule type" value="Genomic_DNA"/>
</dbReference>
<dbReference type="VEuPathDB" id="TrichDB:TVAGG3_0402240"/>
<dbReference type="AlphaFoldDB" id="A2FDZ0"/>
<keyword evidence="11" id="KW-1185">Reference proteome</keyword>
<dbReference type="Proteomes" id="UP000001542">
    <property type="component" value="Unassembled WGS sequence"/>
</dbReference>
<feature type="binding site" evidence="6">
    <location>
        <position position="96"/>
    </location>
    <ligand>
        <name>substrate</name>
    </ligand>
</feature>
<feature type="region of interest" description="Disordered" evidence="8">
    <location>
        <begin position="412"/>
        <end position="453"/>
    </location>
</feature>
<dbReference type="SMR" id="A2FDZ0"/>
<dbReference type="PANTHER" id="PTHR10625:SF10">
    <property type="entry name" value="HISTONE DEACETYLASE HDAC1"/>
    <property type="match status" value="1"/>
</dbReference>
<feature type="binding site" evidence="6">
    <location>
        <position position="301"/>
    </location>
    <ligand>
        <name>substrate</name>
    </ligand>
</feature>
<evidence type="ECO:0000313" key="11">
    <source>
        <dbReference type="Proteomes" id="UP000001542"/>
    </source>
</evidence>
<comment type="catalytic activity">
    <reaction evidence="4">
        <text>N(6)-acetyl-L-lysyl-[histone] + H2O = L-lysyl-[histone] + acetate</text>
        <dbReference type="Rhea" id="RHEA:58196"/>
        <dbReference type="Rhea" id="RHEA-COMP:9845"/>
        <dbReference type="Rhea" id="RHEA-COMP:11338"/>
        <dbReference type="ChEBI" id="CHEBI:15377"/>
        <dbReference type="ChEBI" id="CHEBI:29969"/>
        <dbReference type="ChEBI" id="CHEBI:30089"/>
        <dbReference type="ChEBI" id="CHEBI:61930"/>
        <dbReference type="EC" id="3.5.1.98"/>
    </reaction>
</comment>
<organism evidence="10 11">
    <name type="scientific">Trichomonas vaginalis (strain ATCC PRA-98 / G3)</name>
    <dbReference type="NCBI Taxonomy" id="412133"/>
    <lineage>
        <taxon>Eukaryota</taxon>
        <taxon>Metamonada</taxon>
        <taxon>Parabasalia</taxon>
        <taxon>Trichomonadida</taxon>
        <taxon>Trichomonadidae</taxon>
        <taxon>Trichomonas</taxon>
    </lineage>
</organism>
<dbReference type="Gene3D" id="3.40.800.20">
    <property type="entry name" value="Histone deacetylase domain"/>
    <property type="match status" value="1"/>
</dbReference>
<evidence type="ECO:0000256" key="8">
    <source>
        <dbReference type="SAM" id="MobiDB-lite"/>
    </source>
</evidence>
<keyword evidence="2 4" id="KW-0378">Hydrolase</keyword>
<dbReference type="OMA" id="GWLRAFH"/>
<protein>
    <recommendedName>
        <fullName evidence="1 4">Histone deacetylase</fullName>
        <ecNumber evidence="1 4">3.5.1.98</ecNumber>
    </recommendedName>
</protein>
<feature type="binding site" evidence="6">
    <location>
        <position position="146"/>
    </location>
    <ligand>
        <name>substrate</name>
    </ligand>
</feature>
<dbReference type="PIRSF" id="PIRSF037913">
    <property type="entry name" value="His_deacetylse_1"/>
    <property type="match status" value="1"/>
</dbReference>
<comment type="similarity">
    <text evidence="4">Belongs to the histone deacetylase family. HD Type 1 subfamily.</text>
</comment>
<dbReference type="SUPFAM" id="SSF52768">
    <property type="entry name" value="Arginase/deacetylase"/>
    <property type="match status" value="1"/>
</dbReference>
<dbReference type="RefSeq" id="XP_001309799.1">
    <property type="nucleotide sequence ID" value="XM_001309798.1"/>
</dbReference>
<proteinExistence type="inferred from homology"/>
<evidence type="ECO:0000256" key="2">
    <source>
        <dbReference type="ARBA" id="ARBA00022801"/>
    </source>
</evidence>
<dbReference type="InParanoid" id="A2FDZ0"/>
<evidence type="ECO:0000256" key="5">
    <source>
        <dbReference type="PIRSR" id="PIRSR037913-1"/>
    </source>
</evidence>
<reference evidence="10" key="2">
    <citation type="journal article" date="2007" name="Science">
        <title>Draft genome sequence of the sexually transmitted pathogen Trichomonas vaginalis.</title>
        <authorList>
            <person name="Carlton J.M."/>
            <person name="Hirt R.P."/>
            <person name="Silva J.C."/>
            <person name="Delcher A.L."/>
            <person name="Schatz M."/>
            <person name="Zhao Q."/>
            <person name="Wortman J.R."/>
            <person name="Bidwell S.L."/>
            <person name="Alsmark U.C.M."/>
            <person name="Besteiro S."/>
            <person name="Sicheritz-Ponten T."/>
            <person name="Noel C.J."/>
            <person name="Dacks J.B."/>
            <person name="Foster P.G."/>
            <person name="Simillion C."/>
            <person name="Van de Peer Y."/>
            <person name="Miranda-Saavedra D."/>
            <person name="Barton G.J."/>
            <person name="Westrop G.D."/>
            <person name="Mueller S."/>
            <person name="Dessi D."/>
            <person name="Fiori P.L."/>
            <person name="Ren Q."/>
            <person name="Paulsen I."/>
            <person name="Zhang H."/>
            <person name="Bastida-Corcuera F.D."/>
            <person name="Simoes-Barbosa A."/>
            <person name="Brown M.T."/>
            <person name="Hayes R.D."/>
            <person name="Mukherjee M."/>
            <person name="Okumura C.Y."/>
            <person name="Schneider R."/>
            <person name="Smith A.J."/>
            <person name="Vanacova S."/>
            <person name="Villalvazo M."/>
            <person name="Haas B.J."/>
            <person name="Pertea M."/>
            <person name="Feldblyum T.V."/>
            <person name="Utterback T.R."/>
            <person name="Shu C.L."/>
            <person name="Osoegawa K."/>
            <person name="de Jong P.J."/>
            <person name="Hrdy I."/>
            <person name="Horvathova L."/>
            <person name="Zubacova Z."/>
            <person name="Dolezal P."/>
            <person name="Malik S.B."/>
            <person name="Logsdon J.M. Jr."/>
            <person name="Henze K."/>
            <person name="Gupta A."/>
            <person name="Wang C.C."/>
            <person name="Dunne R.L."/>
            <person name="Upcroft J.A."/>
            <person name="Upcroft P."/>
            <person name="White O."/>
            <person name="Salzberg S.L."/>
            <person name="Tang P."/>
            <person name="Chiu C.-H."/>
            <person name="Lee Y.-S."/>
            <person name="Embley T.M."/>
            <person name="Coombs G.H."/>
            <person name="Mottram J.C."/>
            <person name="Tachezy J."/>
            <person name="Fraser-Liggett C.M."/>
            <person name="Johnson P.J."/>
        </authorList>
    </citation>
    <scope>NUCLEOTIDE SEQUENCE [LARGE SCALE GENOMIC DNA]</scope>
    <source>
        <strain evidence="10">G3</strain>
    </source>
</reference>